<accession>A0A9W8CVU0</accession>
<feature type="compositionally biased region" description="Basic and acidic residues" evidence="1">
    <location>
        <begin position="274"/>
        <end position="285"/>
    </location>
</feature>
<dbReference type="EMBL" id="JANBOI010000775">
    <property type="protein sequence ID" value="KAJ1728616.1"/>
    <property type="molecule type" value="Genomic_DNA"/>
</dbReference>
<gene>
    <name evidence="2" type="ORF">LPJ61_003941</name>
</gene>
<dbReference type="Proteomes" id="UP001143981">
    <property type="component" value="Unassembled WGS sequence"/>
</dbReference>
<feature type="region of interest" description="Disordered" evidence="1">
    <location>
        <begin position="23"/>
        <end position="108"/>
    </location>
</feature>
<proteinExistence type="predicted"/>
<name>A0A9W8CVU0_9FUNG</name>
<evidence type="ECO:0000256" key="1">
    <source>
        <dbReference type="SAM" id="MobiDB-lite"/>
    </source>
</evidence>
<feature type="region of interest" description="Disordered" evidence="1">
    <location>
        <begin position="359"/>
        <end position="391"/>
    </location>
</feature>
<comment type="caution">
    <text evidence="2">The sequence shown here is derived from an EMBL/GenBank/DDBJ whole genome shotgun (WGS) entry which is preliminary data.</text>
</comment>
<sequence length="501" mass="53406">MSKEGRGFFLFGALNGLIERARSSAEKESQRLFTVPEASVPADAPTAQQSAGRKRKSAPLVPSLSKTRHRPRPPRKQESLGAALHERRLHGRVSPPPPPPRASSVISERTHLAATVGTLALEGGALDEPCTAPVQHQAGVREWLSDHTMLSGTHAAGAGPFEGQLAGSELAVEATTPSTTSKRKWTVDRTPPLTPTRQQSQQRTPPDASAKKTRVAVGRREQRESAGSPPNSSIDLPALPRIHAASTRSSMTAVSAAVEMGISASTQTPPPPPDGRHGRGKRAMDSPEPLLAEPSSAVERARLEKVERELHRLKKIIASLLPEELNDDDLRSVYGDMDRPRHTSEDVITRLIKARFGTLMSPPLPPATTCPPGSSAAEDPQGGSCGPRAAIPVPPPLPPMSSSLLNAVNSLAAARGARERGTRPVRVGSVSSLLSSRHPGVSSSTVQRLRSELRPVPKPASSSKAAPPPPHKDPGVMTKLLEEMKHHKLRSVKKPEDMCSS</sequence>
<protein>
    <submittedName>
        <fullName evidence="2">Uncharacterized protein</fullName>
    </submittedName>
</protein>
<keyword evidence="3" id="KW-1185">Reference proteome</keyword>
<feature type="compositionally biased region" description="Low complexity" evidence="1">
    <location>
        <begin position="189"/>
        <end position="206"/>
    </location>
</feature>
<evidence type="ECO:0000313" key="3">
    <source>
        <dbReference type="Proteomes" id="UP001143981"/>
    </source>
</evidence>
<dbReference type="AlphaFoldDB" id="A0A9W8CVU0"/>
<dbReference type="OrthoDB" id="5581392at2759"/>
<feature type="region of interest" description="Disordered" evidence="1">
    <location>
        <begin position="262"/>
        <end position="295"/>
    </location>
</feature>
<feature type="region of interest" description="Disordered" evidence="1">
    <location>
        <begin position="414"/>
        <end position="477"/>
    </location>
</feature>
<evidence type="ECO:0000313" key="2">
    <source>
        <dbReference type="EMBL" id="KAJ1728616.1"/>
    </source>
</evidence>
<organism evidence="2 3">
    <name type="scientific">Coemansia biformis</name>
    <dbReference type="NCBI Taxonomy" id="1286918"/>
    <lineage>
        <taxon>Eukaryota</taxon>
        <taxon>Fungi</taxon>
        <taxon>Fungi incertae sedis</taxon>
        <taxon>Zoopagomycota</taxon>
        <taxon>Kickxellomycotina</taxon>
        <taxon>Kickxellomycetes</taxon>
        <taxon>Kickxellales</taxon>
        <taxon>Kickxellaceae</taxon>
        <taxon>Coemansia</taxon>
    </lineage>
</organism>
<feature type="compositionally biased region" description="Low complexity" evidence="1">
    <location>
        <begin position="424"/>
        <end position="440"/>
    </location>
</feature>
<feature type="region of interest" description="Disordered" evidence="1">
    <location>
        <begin position="171"/>
        <end position="238"/>
    </location>
</feature>
<reference evidence="2" key="1">
    <citation type="submission" date="2022-07" db="EMBL/GenBank/DDBJ databases">
        <title>Phylogenomic reconstructions and comparative analyses of Kickxellomycotina fungi.</title>
        <authorList>
            <person name="Reynolds N.K."/>
            <person name="Stajich J.E."/>
            <person name="Barry K."/>
            <person name="Grigoriev I.V."/>
            <person name="Crous P."/>
            <person name="Smith M.E."/>
        </authorList>
    </citation>
    <scope>NUCLEOTIDE SEQUENCE</scope>
    <source>
        <strain evidence="2">BCRC 34381</strain>
    </source>
</reference>